<feature type="region of interest" description="Disordered" evidence="1">
    <location>
        <begin position="159"/>
        <end position="204"/>
    </location>
</feature>
<feature type="domain" description="Zinc finger CGNR" evidence="2">
    <location>
        <begin position="123"/>
        <end position="165"/>
    </location>
</feature>
<dbReference type="Gene3D" id="1.10.3300.10">
    <property type="entry name" value="Jann2411-like domain"/>
    <property type="match status" value="1"/>
</dbReference>
<evidence type="ECO:0000313" key="3">
    <source>
        <dbReference type="EMBL" id="BBX89688.1"/>
    </source>
</evidence>
<name>A0AAX2ZXI5_9MYCO</name>
<sequence>MRLTEVGLRDEDLLLDLLNTTPVVQGRQRDVLAEQPHADVWLREHGATEAELVELIAARNALQAVVRGTDTAVALDPFVNAAVLRGRATENGLNWEFDADDARRGALRAILAWDALRAEGAGRLRACANPDCRLFLIDRSKPNTARWCSMAACGNRTKARRYHQRARTAKTDEQSLITPGDRPAAGRRHADPRPATERRSRSRR</sequence>
<protein>
    <submittedName>
        <fullName evidence="4">CGNR zinc finger domain-containing protein</fullName>
    </submittedName>
</protein>
<evidence type="ECO:0000256" key="1">
    <source>
        <dbReference type="SAM" id="MobiDB-lite"/>
    </source>
</evidence>
<dbReference type="PANTHER" id="PTHR35525">
    <property type="entry name" value="BLL6575 PROTEIN"/>
    <property type="match status" value="1"/>
</dbReference>
<accession>A0AAX2ZXI5</accession>
<evidence type="ECO:0000313" key="4">
    <source>
        <dbReference type="EMBL" id="UNB99994.1"/>
    </source>
</evidence>
<dbReference type="AlphaFoldDB" id="A0AAX2ZXI5"/>
<dbReference type="EMBL" id="CP060016">
    <property type="protein sequence ID" value="UNB99994.1"/>
    <property type="molecule type" value="Genomic_DNA"/>
</dbReference>
<reference evidence="3 5" key="1">
    <citation type="journal article" date="2019" name="Emerg. Microbes Infect.">
        <title>Comprehensive subspecies identification of 175 nontuberculous mycobacteria species based on 7547 genomic profiles.</title>
        <authorList>
            <person name="Matsumoto Y."/>
            <person name="Kinjo T."/>
            <person name="Motooka D."/>
            <person name="Nabeya D."/>
            <person name="Jung N."/>
            <person name="Uechi K."/>
            <person name="Horii T."/>
            <person name="Iida T."/>
            <person name="Fujita J."/>
            <person name="Nakamura S."/>
        </authorList>
    </citation>
    <scope>NUCLEOTIDE SEQUENCE [LARGE SCALE GENOMIC DNA]</scope>
    <source>
        <strain evidence="3 5">JCM 15653</strain>
    </source>
</reference>
<organism evidence="4 6">
    <name type="scientific">Mycolicibacterium boenickei</name>
    <dbReference type="NCBI Taxonomy" id="146017"/>
    <lineage>
        <taxon>Bacteria</taxon>
        <taxon>Bacillati</taxon>
        <taxon>Actinomycetota</taxon>
        <taxon>Actinomycetes</taxon>
        <taxon>Mycobacteriales</taxon>
        <taxon>Mycobacteriaceae</taxon>
        <taxon>Mycolicibacterium</taxon>
    </lineage>
</organism>
<dbReference type="PANTHER" id="PTHR35525:SF3">
    <property type="entry name" value="BLL6575 PROTEIN"/>
    <property type="match status" value="1"/>
</dbReference>
<dbReference type="Proteomes" id="UP000466683">
    <property type="component" value="Chromosome"/>
</dbReference>
<reference evidence="4 6" key="3">
    <citation type="journal article" date="2022" name="BMC Genomics">
        <title>Comparative genome analysis of mycobacteria focusing on tRNA and non-coding RNA.</title>
        <authorList>
            <person name="Behra P.R.K."/>
            <person name="Pettersson B.M.F."/>
            <person name="Ramesh M."/>
            <person name="Das S."/>
            <person name="Dasgupta S."/>
            <person name="Kirsebom L.A."/>
        </authorList>
    </citation>
    <scope>NUCLEOTIDE SEQUENCE [LARGE SCALE GENOMIC DNA]</scope>
    <source>
        <strain evidence="4 6">DSM 44677</strain>
    </source>
</reference>
<keyword evidence="5" id="KW-1185">Reference proteome</keyword>
<dbReference type="InterPro" id="IPR021005">
    <property type="entry name" value="Znf_CGNR"/>
</dbReference>
<proteinExistence type="predicted"/>
<feature type="compositionally biased region" description="Basic and acidic residues" evidence="1">
    <location>
        <begin position="188"/>
        <end position="204"/>
    </location>
</feature>
<feature type="compositionally biased region" description="Basic residues" evidence="1">
    <location>
        <begin position="159"/>
        <end position="168"/>
    </location>
</feature>
<dbReference type="Pfam" id="PF11706">
    <property type="entry name" value="zf-CGNR"/>
    <property type="match status" value="1"/>
</dbReference>
<evidence type="ECO:0000259" key="2">
    <source>
        <dbReference type="Pfam" id="PF11706"/>
    </source>
</evidence>
<dbReference type="InterPro" id="IPR023286">
    <property type="entry name" value="ABATE_dom_sf"/>
</dbReference>
<gene>
    <name evidence="4" type="ORF">H5U98_00570</name>
    <name evidence="3" type="ORF">MBOE_13370</name>
</gene>
<dbReference type="SUPFAM" id="SSF160904">
    <property type="entry name" value="Jann2411-like"/>
    <property type="match status" value="1"/>
</dbReference>
<evidence type="ECO:0000313" key="6">
    <source>
        <dbReference type="Proteomes" id="UP001162885"/>
    </source>
</evidence>
<evidence type="ECO:0000313" key="5">
    <source>
        <dbReference type="Proteomes" id="UP000466683"/>
    </source>
</evidence>
<dbReference type="EMBL" id="AP022579">
    <property type="protein sequence ID" value="BBX89688.1"/>
    <property type="molecule type" value="Genomic_DNA"/>
</dbReference>
<reference evidence="3" key="2">
    <citation type="submission" date="2020-02" db="EMBL/GenBank/DDBJ databases">
        <authorList>
            <person name="Matsumoto Y."/>
            <person name="Motooka D."/>
            <person name="Nakamura S."/>
        </authorList>
    </citation>
    <scope>NUCLEOTIDE SEQUENCE</scope>
    <source>
        <strain evidence="3">JCM 15653</strain>
    </source>
</reference>
<dbReference type="InterPro" id="IPR010852">
    <property type="entry name" value="ABATE"/>
</dbReference>
<dbReference type="Proteomes" id="UP001162885">
    <property type="component" value="Chromosome"/>
</dbReference>